<dbReference type="Proteomes" id="UP000622547">
    <property type="component" value="Unassembled WGS sequence"/>
</dbReference>
<name>A0A8J3U6H2_9ACTN</name>
<evidence type="ECO:0000313" key="5">
    <source>
        <dbReference type="EMBL" id="GII38026.1"/>
    </source>
</evidence>
<dbReference type="FunFam" id="3.40.50.300:FF:000032">
    <property type="entry name" value="Export ABC transporter ATP-binding protein"/>
    <property type="match status" value="1"/>
</dbReference>
<gene>
    <name evidence="5" type="ORF">Pph01_30290</name>
</gene>
<keyword evidence="3 5" id="KW-0067">ATP-binding</keyword>
<protein>
    <submittedName>
        <fullName evidence="5">Macrolide ABC transporter ATP-binding protein</fullName>
    </submittedName>
</protein>
<keyword evidence="1" id="KW-0813">Transport</keyword>
<dbReference type="InterPro" id="IPR017871">
    <property type="entry name" value="ABC_transporter-like_CS"/>
</dbReference>
<evidence type="ECO:0000256" key="3">
    <source>
        <dbReference type="ARBA" id="ARBA00022840"/>
    </source>
</evidence>
<dbReference type="PROSITE" id="PS00211">
    <property type="entry name" value="ABC_TRANSPORTER_1"/>
    <property type="match status" value="1"/>
</dbReference>
<dbReference type="PROSITE" id="PS50893">
    <property type="entry name" value="ABC_TRANSPORTER_2"/>
    <property type="match status" value="1"/>
</dbReference>
<sequence length="249" mass="26455">MTTQSPGTPPAAFEAIGLTRSYDLEGVSVDALRGVDLRIEQGEFVAILGPSGSGKSTLMHLLGCLDRPTSGVLRVGGVDVSTLDDTRLAELRNQTIGFVFQSFHLLARTPALDNVALPLVYRGVGRSERRARAEAALKAVGLGHRMGHRPSQMSGGEQQRVAIARALVGDPQVVLADEPTGNLDTRNGEEVMNLLERLNADSGVAVVLVTHEPDVAARARRQVHVRDGLIELDSRSRTAPAGTTEGEVG</sequence>
<organism evidence="5 6">
    <name type="scientific">Planotetraspora phitsanulokensis</name>
    <dbReference type="NCBI Taxonomy" id="575192"/>
    <lineage>
        <taxon>Bacteria</taxon>
        <taxon>Bacillati</taxon>
        <taxon>Actinomycetota</taxon>
        <taxon>Actinomycetes</taxon>
        <taxon>Streptosporangiales</taxon>
        <taxon>Streptosporangiaceae</taxon>
        <taxon>Planotetraspora</taxon>
    </lineage>
</organism>
<dbReference type="InterPro" id="IPR017911">
    <property type="entry name" value="MacB-like_ATP-bd"/>
</dbReference>
<evidence type="ECO:0000313" key="6">
    <source>
        <dbReference type="Proteomes" id="UP000622547"/>
    </source>
</evidence>
<comment type="caution">
    <text evidence="5">The sequence shown here is derived from an EMBL/GenBank/DDBJ whole genome shotgun (WGS) entry which is preliminary data.</text>
</comment>
<dbReference type="InterPro" id="IPR027417">
    <property type="entry name" value="P-loop_NTPase"/>
</dbReference>
<dbReference type="RefSeq" id="WP_204073681.1">
    <property type="nucleotide sequence ID" value="NZ_BAABHI010000013.1"/>
</dbReference>
<dbReference type="InterPro" id="IPR003593">
    <property type="entry name" value="AAA+_ATPase"/>
</dbReference>
<dbReference type="GO" id="GO:0005524">
    <property type="term" value="F:ATP binding"/>
    <property type="evidence" value="ECO:0007669"/>
    <property type="project" value="UniProtKB-KW"/>
</dbReference>
<dbReference type="GO" id="GO:0098796">
    <property type="term" value="C:membrane protein complex"/>
    <property type="evidence" value="ECO:0007669"/>
    <property type="project" value="UniProtKB-ARBA"/>
</dbReference>
<dbReference type="PANTHER" id="PTHR24220">
    <property type="entry name" value="IMPORT ATP-BINDING PROTEIN"/>
    <property type="match status" value="1"/>
</dbReference>
<dbReference type="Gene3D" id="3.40.50.300">
    <property type="entry name" value="P-loop containing nucleotide triphosphate hydrolases"/>
    <property type="match status" value="1"/>
</dbReference>
<reference evidence="5 6" key="1">
    <citation type="submission" date="2021-01" db="EMBL/GenBank/DDBJ databases">
        <title>Whole genome shotgun sequence of Planotetraspora phitsanulokensis NBRC 104273.</title>
        <authorList>
            <person name="Komaki H."/>
            <person name="Tamura T."/>
        </authorList>
    </citation>
    <scope>NUCLEOTIDE SEQUENCE [LARGE SCALE GENOMIC DNA]</scope>
    <source>
        <strain evidence="5 6">NBRC 104273</strain>
    </source>
</reference>
<dbReference type="GO" id="GO:0016887">
    <property type="term" value="F:ATP hydrolysis activity"/>
    <property type="evidence" value="ECO:0007669"/>
    <property type="project" value="InterPro"/>
</dbReference>
<dbReference type="GO" id="GO:0022857">
    <property type="term" value="F:transmembrane transporter activity"/>
    <property type="evidence" value="ECO:0007669"/>
    <property type="project" value="TreeGrafter"/>
</dbReference>
<dbReference type="InterPro" id="IPR015854">
    <property type="entry name" value="ABC_transpr_LolD-like"/>
</dbReference>
<proteinExistence type="predicted"/>
<keyword evidence="2" id="KW-0547">Nucleotide-binding</keyword>
<dbReference type="EMBL" id="BOOP01000011">
    <property type="protein sequence ID" value="GII38026.1"/>
    <property type="molecule type" value="Genomic_DNA"/>
</dbReference>
<dbReference type="GO" id="GO:0005886">
    <property type="term" value="C:plasma membrane"/>
    <property type="evidence" value="ECO:0007669"/>
    <property type="project" value="TreeGrafter"/>
</dbReference>
<dbReference type="PANTHER" id="PTHR24220:SF86">
    <property type="entry name" value="ABC TRANSPORTER ABCH.1"/>
    <property type="match status" value="1"/>
</dbReference>
<dbReference type="SUPFAM" id="SSF52540">
    <property type="entry name" value="P-loop containing nucleoside triphosphate hydrolases"/>
    <property type="match status" value="1"/>
</dbReference>
<feature type="domain" description="ABC transporter" evidence="4">
    <location>
        <begin position="13"/>
        <end position="248"/>
    </location>
</feature>
<dbReference type="AlphaFoldDB" id="A0A8J3U6H2"/>
<dbReference type="SMART" id="SM00382">
    <property type="entry name" value="AAA"/>
    <property type="match status" value="1"/>
</dbReference>
<evidence type="ECO:0000256" key="1">
    <source>
        <dbReference type="ARBA" id="ARBA00022448"/>
    </source>
</evidence>
<dbReference type="Pfam" id="PF00005">
    <property type="entry name" value="ABC_tran"/>
    <property type="match status" value="1"/>
</dbReference>
<dbReference type="InterPro" id="IPR003439">
    <property type="entry name" value="ABC_transporter-like_ATP-bd"/>
</dbReference>
<dbReference type="CDD" id="cd03255">
    <property type="entry name" value="ABC_MJ0796_LolCDE_FtsE"/>
    <property type="match status" value="1"/>
</dbReference>
<accession>A0A8J3U6H2</accession>
<keyword evidence="6" id="KW-1185">Reference proteome</keyword>
<evidence type="ECO:0000256" key="2">
    <source>
        <dbReference type="ARBA" id="ARBA00022741"/>
    </source>
</evidence>
<evidence type="ECO:0000259" key="4">
    <source>
        <dbReference type="PROSITE" id="PS50893"/>
    </source>
</evidence>